<evidence type="ECO:0000313" key="4">
    <source>
        <dbReference type="Proteomes" id="UP000608450"/>
    </source>
</evidence>
<comment type="caution">
    <text evidence="3">The sequence shown here is derived from an EMBL/GenBank/DDBJ whole genome shotgun (WGS) entry which is preliminary data.</text>
</comment>
<proteinExistence type="predicted"/>
<dbReference type="InterPro" id="IPR025129">
    <property type="entry name" value="DUF4055"/>
</dbReference>
<protein>
    <submittedName>
        <fullName evidence="3">DUF4055 domain-containing protein</fullName>
    </submittedName>
</protein>
<dbReference type="Pfam" id="PF13264">
    <property type="entry name" value="DUF4055"/>
    <property type="match status" value="1"/>
</dbReference>
<feature type="region of interest" description="Disordered" evidence="1">
    <location>
        <begin position="449"/>
        <end position="478"/>
    </location>
</feature>
<dbReference type="RefSeq" id="WP_196913101.1">
    <property type="nucleotide sequence ID" value="NZ_JADTFC010000050.1"/>
</dbReference>
<feature type="domain" description="DUF4055" evidence="2">
    <location>
        <begin position="256"/>
        <end position="394"/>
    </location>
</feature>
<evidence type="ECO:0000256" key="1">
    <source>
        <dbReference type="SAM" id="MobiDB-lite"/>
    </source>
</evidence>
<dbReference type="Proteomes" id="UP000608450">
    <property type="component" value="Unassembled WGS sequence"/>
</dbReference>
<reference evidence="3 4" key="1">
    <citation type="submission" date="2020-11" db="EMBL/GenBank/DDBJ databases">
        <title>Enhanced detection system for hospital associated transmission using whole genome sequencing surveillance.</title>
        <authorList>
            <person name="Harrison L.H."/>
            <person name="Van Tyne D."/>
            <person name="Marsh J.W."/>
            <person name="Griffith M.P."/>
            <person name="Snyder D.J."/>
            <person name="Cooper V.S."/>
            <person name="Mustapha M."/>
        </authorList>
    </citation>
    <scope>NUCLEOTIDE SEQUENCE [LARGE SCALE GENOMIC DNA]</scope>
    <source>
        <strain evidence="3 4">PSA00705</strain>
    </source>
</reference>
<keyword evidence="4" id="KW-1185">Reference proteome</keyword>
<dbReference type="EMBL" id="JADTFC010000050">
    <property type="protein sequence ID" value="MBG6289521.1"/>
    <property type="molecule type" value="Genomic_DNA"/>
</dbReference>
<gene>
    <name evidence="3" type="ORF">I5I61_18875</name>
</gene>
<organism evidence="3 4">
    <name type="scientific">Pseudomonas nitroreducens</name>
    <dbReference type="NCBI Taxonomy" id="46680"/>
    <lineage>
        <taxon>Bacteria</taxon>
        <taxon>Pseudomonadati</taxon>
        <taxon>Pseudomonadota</taxon>
        <taxon>Gammaproteobacteria</taxon>
        <taxon>Pseudomonadales</taxon>
        <taxon>Pseudomonadaceae</taxon>
        <taxon>Pseudomonas</taxon>
    </lineage>
</organism>
<name>A0ABS0KNB5_PSENT</name>
<sequence>MAHDVTYEREEYLDAMRWRWPMVRDLCAGSERVKGKREVYLPKPNAADKSTENKERYEAYIRRAVFFNATGGTKKGLTGTVFRVTPTLTVPTLLQYVAKDIDGAGNSIYQQSQSVIGEVLMTGRAFLLADYPTVEGSTSRADMASGRIRSTLAAYDAKDVINWDVQKVGAEYILSLVVISECVKERDGFGFNEVKQFRVLEVKDGVYTQTIWRETSGGWSASAPITPKRANGQTWDIIPGTFVGAENNDSTIDEAPLYDLAELNLGHYHNSADYEDSTYLVGQPQVWMAGLDQQWVEMLEEKGIYFGSRAILPLPVNGSAGILQAQPNTMVKEAMDDKNTMMVALGARIIQKGSAAKTATQETNENAAEHSVLSLVASNVSEAYTKALGWMGEFVGATEPAEYKLNQDYVEATLDAQMLQALVAAWQAGALTQSSLFRLLRKFDLVDPEKSDEQLQEELDTSPAGLNLDGENGGQNAG</sequence>
<accession>A0ABS0KNB5</accession>
<evidence type="ECO:0000259" key="2">
    <source>
        <dbReference type="Pfam" id="PF13264"/>
    </source>
</evidence>
<evidence type="ECO:0000313" key="3">
    <source>
        <dbReference type="EMBL" id="MBG6289521.1"/>
    </source>
</evidence>